<accession>K2PGF6</accession>
<protein>
    <submittedName>
        <fullName evidence="2">Uncharacterized protein</fullName>
    </submittedName>
</protein>
<reference evidence="2 3" key="1">
    <citation type="journal article" date="2012" name="J. Bacteriol.">
        <title>Genome Sequence of Nitratireductor indicus Type Strain C115.</title>
        <authorList>
            <person name="Lai Q."/>
            <person name="Li G."/>
            <person name="Yu Z."/>
            <person name="Shao Z."/>
        </authorList>
    </citation>
    <scope>NUCLEOTIDE SEQUENCE [LARGE SCALE GENOMIC DNA]</scope>
    <source>
        <strain evidence="2 3">C115</strain>
    </source>
</reference>
<dbReference type="InterPro" id="IPR051200">
    <property type="entry name" value="Host-pathogen_enzymatic-act"/>
</dbReference>
<organism evidence="2 3">
    <name type="scientific">Nitratireductor indicus C115</name>
    <dbReference type="NCBI Taxonomy" id="1231190"/>
    <lineage>
        <taxon>Bacteria</taxon>
        <taxon>Pseudomonadati</taxon>
        <taxon>Pseudomonadota</taxon>
        <taxon>Alphaproteobacteria</taxon>
        <taxon>Hyphomicrobiales</taxon>
        <taxon>Phyllobacteriaceae</taxon>
        <taxon>Nitratireductor</taxon>
    </lineage>
</organism>
<feature type="signal peptide" evidence="1">
    <location>
        <begin position="1"/>
        <end position="28"/>
    </location>
</feature>
<evidence type="ECO:0000313" key="2">
    <source>
        <dbReference type="EMBL" id="EKF40107.1"/>
    </source>
</evidence>
<evidence type="ECO:0000256" key="1">
    <source>
        <dbReference type="SAM" id="SignalP"/>
    </source>
</evidence>
<dbReference type="Proteomes" id="UP000007374">
    <property type="component" value="Unassembled WGS sequence"/>
</dbReference>
<dbReference type="STRING" id="721133.SAMN05216176_1178"/>
<dbReference type="OrthoDB" id="9810636at2"/>
<dbReference type="InterPro" id="IPR011048">
    <property type="entry name" value="Haem_d1_sf"/>
</dbReference>
<sequence length="411" mass="44159">MSPRFSFPLFSVSLAALSLAGTLVGAHADDTVEAWRLFVSDQEAGKVTAIDVETGKTLGVFPLKGYATHLVPSDSGATVFAVQMDHDAVDVLKSGVHLTDHGEHKDVELEDPALLPVRQEGGRPVHAVMHGDEILQFFDRDGEARVLSEKALLEGKTEYDVVKVAAPHHGVAVPMGKYTLVSEPNLDVETKEGELPPRLGLKVLDAEGKQAGEVAACTGLHGEASSAGLVAFGCEEGVLVVRPNDDKAPVPEMIAYGDEMPEGRVGTLLGGKAMQFFLGNYGDDKVVIIEPASEEPYRVVEFPVRRVDFALDPAKVKLAYVFTEDGRLHVLDVLTGKILRSASITEPYSKDGHWRDPRPRLAVMGESIAVSDPRKGLVRILDADSLKETRTIPVEGLPFNVVAVGGSGIRH</sequence>
<keyword evidence="1" id="KW-0732">Signal</keyword>
<dbReference type="PANTHER" id="PTHR47197:SF3">
    <property type="entry name" value="DIHYDRO-HEME D1 DEHYDROGENASE"/>
    <property type="match status" value="1"/>
</dbReference>
<dbReference type="eggNOG" id="COG3391">
    <property type="taxonomic scope" value="Bacteria"/>
</dbReference>
<comment type="caution">
    <text evidence="2">The sequence shown here is derived from an EMBL/GenBank/DDBJ whole genome shotgun (WGS) entry which is preliminary data.</text>
</comment>
<dbReference type="Gene3D" id="2.130.10.10">
    <property type="entry name" value="YVTN repeat-like/Quinoprotein amine dehydrogenase"/>
    <property type="match status" value="2"/>
</dbReference>
<feature type="chain" id="PRO_5003862881" evidence="1">
    <location>
        <begin position="29"/>
        <end position="411"/>
    </location>
</feature>
<dbReference type="AlphaFoldDB" id="K2PGF6"/>
<proteinExistence type="predicted"/>
<dbReference type="InterPro" id="IPR015943">
    <property type="entry name" value="WD40/YVTN_repeat-like_dom_sf"/>
</dbReference>
<keyword evidence="3" id="KW-1185">Reference proteome</keyword>
<name>K2PGF6_9HYPH</name>
<dbReference type="RefSeq" id="WP_009452718.1">
    <property type="nucleotide sequence ID" value="NZ_AMSI01000024.1"/>
</dbReference>
<gene>
    <name evidence="2" type="ORF">NA8A_22441</name>
</gene>
<evidence type="ECO:0000313" key="3">
    <source>
        <dbReference type="Proteomes" id="UP000007374"/>
    </source>
</evidence>
<dbReference type="EMBL" id="AMSI01000024">
    <property type="protein sequence ID" value="EKF40107.1"/>
    <property type="molecule type" value="Genomic_DNA"/>
</dbReference>
<dbReference type="PATRIC" id="fig|1231190.3.peg.4632"/>
<dbReference type="SUPFAM" id="SSF51004">
    <property type="entry name" value="C-terminal (heme d1) domain of cytochrome cd1-nitrite reductase"/>
    <property type="match status" value="1"/>
</dbReference>
<dbReference type="PANTHER" id="PTHR47197">
    <property type="entry name" value="PROTEIN NIRF"/>
    <property type="match status" value="1"/>
</dbReference>